<comment type="similarity">
    <text evidence="1">Belongs to the OSBP family.</text>
</comment>
<feature type="compositionally biased region" description="Acidic residues" evidence="5">
    <location>
        <begin position="337"/>
        <end position="350"/>
    </location>
</feature>
<dbReference type="InterPro" id="IPR011993">
    <property type="entry name" value="PH-like_dom_sf"/>
</dbReference>
<dbReference type="PANTHER" id="PTHR10972">
    <property type="entry name" value="OXYSTEROL-BINDING PROTEIN-RELATED"/>
    <property type="match status" value="1"/>
</dbReference>
<evidence type="ECO:0000259" key="6">
    <source>
        <dbReference type="PROSITE" id="PS50003"/>
    </source>
</evidence>
<feature type="domain" description="PH" evidence="6">
    <location>
        <begin position="12"/>
        <end position="104"/>
    </location>
</feature>
<feature type="region of interest" description="Disordered" evidence="5">
    <location>
        <begin position="321"/>
        <end position="382"/>
    </location>
</feature>
<dbReference type="Gene3D" id="2.40.160.120">
    <property type="match status" value="1"/>
</dbReference>
<evidence type="ECO:0000313" key="8">
    <source>
        <dbReference type="Proteomes" id="UP000813824"/>
    </source>
</evidence>
<dbReference type="GO" id="GO:0035621">
    <property type="term" value="P:ER to Golgi ceramide transport"/>
    <property type="evidence" value="ECO:0007669"/>
    <property type="project" value="TreeGrafter"/>
</dbReference>
<feature type="compositionally biased region" description="Basic and acidic residues" evidence="5">
    <location>
        <begin position="198"/>
        <end position="209"/>
    </location>
</feature>
<evidence type="ECO:0000313" key="7">
    <source>
        <dbReference type="EMBL" id="KAH8100571.1"/>
    </source>
</evidence>
<keyword evidence="3" id="KW-0445">Lipid transport</keyword>
<dbReference type="SMART" id="SM00233">
    <property type="entry name" value="PH"/>
    <property type="match status" value="1"/>
</dbReference>
<proteinExistence type="inferred from homology"/>
<dbReference type="Pfam" id="PF01237">
    <property type="entry name" value="Oxysterol_BP"/>
    <property type="match status" value="1"/>
</dbReference>
<dbReference type="GO" id="GO:0005886">
    <property type="term" value="C:plasma membrane"/>
    <property type="evidence" value="ECO:0007669"/>
    <property type="project" value="TreeGrafter"/>
</dbReference>
<evidence type="ECO:0000256" key="3">
    <source>
        <dbReference type="ARBA" id="ARBA00023055"/>
    </source>
</evidence>
<dbReference type="GO" id="GO:0005829">
    <property type="term" value="C:cytosol"/>
    <property type="evidence" value="ECO:0007669"/>
    <property type="project" value="TreeGrafter"/>
</dbReference>
<dbReference type="GO" id="GO:0006897">
    <property type="term" value="P:endocytosis"/>
    <property type="evidence" value="ECO:0007669"/>
    <property type="project" value="TreeGrafter"/>
</dbReference>
<dbReference type="GO" id="GO:0034727">
    <property type="term" value="P:piecemeal microautophagy of the nucleus"/>
    <property type="evidence" value="ECO:0007669"/>
    <property type="project" value="TreeGrafter"/>
</dbReference>
<reference evidence="7" key="1">
    <citation type="journal article" date="2021" name="New Phytol.">
        <title>Evolutionary innovations through gain and loss of genes in the ectomycorrhizal Boletales.</title>
        <authorList>
            <person name="Wu G."/>
            <person name="Miyauchi S."/>
            <person name="Morin E."/>
            <person name="Kuo A."/>
            <person name="Drula E."/>
            <person name="Varga T."/>
            <person name="Kohler A."/>
            <person name="Feng B."/>
            <person name="Cao Y."/>
            <person name="Lipzen A."/>
            <person name="Daum C."/>
            <person name="Hundley H."/>
            <person name="Pangilinan J."/>
            <person name="Johnson J."/>
            <person name="Barry K."/>
            <person name="LaButti K."/>
            <person name="Ng V."/>
            <person name="Ahrendt S."/>
            <person name="Min B."/>
            <person name="Choi I.G."/>
            <person name="Park H."/>
            <person name="Plett J.M."/>
            <person name="Magnuson J."/>
            <person name="Spatafora J.W."/>
            <person name="Nagy L.G."/>
            <person name="Henrissat B."/>
            <person name="Grigoriev I.V."/>
            <person name="Yang Z.L."/>
            <person name="Xu J."/>
            <person name="Martin F.M."/>
        </authorList>
    </citation>
    <scope>NUCLEOTIDE SEQUENCE</scope>
    <source>
        <strain evidence="7">KKN 215</strain>
    </source>
</reference>
<evidence type="ECO:0000256" key="5">
    <source>
        <dbReference type="SAM" id="MobiDB-lite"/>
    </source>
</evidence>
<feature type="compositionally biased region" description="Polar residues" evidence="5">
    <location>
        <begin position="355"/>
        <end position="375"/>
    </location>
</feature>
<feature type="region of interest" description="Disordered" evidence="5">
    <location>
        <begin position="154"/>
        <end position="224"/>
    </location>
</feature>
<dbReference type="AlphaFoldDB" id="A0A8K0XQF7"/>
<evidence type="ECO:0000256" key="1">
    <source>
        <dbReference type="ARBA" id="ARBA00008842"/>
    </source>
</evidence>
<feature type="compositionally biased region" description="Basic and acidic residues" evidence="5">
    <location>
        <begin position="166"/>
        <end position="181"/>
    </location>
</feature>
<protein>
    <submittedName>
        <fullName evidence="7">Oxysterol-binding protein-domain-containing protein</fullName>
    </submittedName>
</protein>
<dbReference type="Gene3D" id="2.30.29.30">
    <property type="entry name" value="Pleckstrin-homology domain (PH domain)/Phosphotyrosine-binding domain (PTB)"/>
    <property type="match status" value="1"/>
</dbReference>
<dbReference type="GO" id="GO:0006887">
    <property type="term" value="P:exocytosis"/>
    <property type="evidence" value="ECO:0007669"/>
    <property type="project" value="TreeGrafter"/>
</dbReference>
<keyword evidence="8" id="KW-1185">Reference proteome</keyword>
<dbReference type="GO" id="GO:0030011">
    <property type="term" value="P:maintenance of cell polarity"/>
    <property type="evidence" value="ECO:0007669"/>
    <property type="project" value="TreeGrafter"/>
</dbReference>
<dbReference type="InterPro" id="IPR037239">
    <property type="entry name" value="OSBP_sf"/>
</dbReference>
<name>A0A8K0XQF7_9AGAR</name>
<dbReference type="GO" id="GO:0032541">
    <property type="term" value="C:cortical endoplasmic reticulum"/>
    <property type="evidence" value="ECO:0007669"/>
    <property type="project" value="TreeGrafter"/>
</dbReference>
<dbReference type="InterPro" id="IPR000648">
    <property type="entry name" value="Oxysterol-bd"/>
</dbReference>
<gene>
    <name evidence="7" type="ORF">BXZ70DRAFT_1022688</name>
</gene>
<dbReference type="CDD" id="cd13289">
    <property type="entry name" value="PH_Osh3p_yeast"/>
    <property type="match status" value="1"/>
</dbReference>
<dbReference type="GO" id="GO:0120009">
    <property type="term" value="P:intermembrane lipid transfer"/>
    <property type="evidence" value="ECO:0007669"/>
    <property type="project" value="UniProtKB-ARBA"/>
</dbReference>
<dbReference type="EMBL" id="JAEVFJ010000015">
    <property type="protein sequence ID" value="KAH8100571.1"/>
    <property type="molecule type" value="Genomic_DNA"/>
</dbReference>
<keyword evidence="2" id="KW-0813">Transport</keyword>
<dbReference type="SUPFAM" id="SSF50729">
    <property type="entry name" value="PH domain-like"/>
    <property type="match status" value="1"/>
</dbReference>
<dbReference type="PANTHER" id="PTHR10972:SF203">
    <property type="entry name" value="OXYSTEROL-BINDING PROTEIN HOMOLOG 3"/>
    <property type="match status" value="1"/>
</dbReference>
<dbReference type="Gene3D" id="3.30.70.3490">
    <property type="match status" value="1"/>
</dbReference>
<evidence type="ECO:0000256" key="4">
    <source>
        <dbReference type="ARBA" id="ARBA00023121"/>
    </source>
</evidence>
<accession>A0A8K0XQF7</accession>
<dbReference type="FunFam" id="2.40.160.120:FF:000001">
    <property type="entry name" value="Oxysterol-binding protein"/>
    <property type="match status" value="1"/>
</dbReference>
<dbReference type="InterPro" id="IPR041680">
    <property type="entry name" value="PH_8"/>
</dbReference>
<dbReference type="GO" id="GO:0097038">
    <property type="term" value="C:perinuclear endoplasmic reticulum"/>
    <property type="evidence" value="ECO:0007669"/>
    <property type="project" value="TreeGrafter"/>
</dbReference>
<dbReference type="Pfam" id="PF15409">
    <property type="entry name" value="PH_8"/>
    <property type="match status" value="1"/>
</dbReference>
<dbReference type="InterPro" id="IPR001849">
    <property type="entry name" value="PH_domain"/>
</dbReference>
<dbReference type="OrthoDB" id="1854502at2759"/>
<sequence length="747" mass="83518">MPPAALAPVEGDVIMHGWVLKKRRKRMQGFARRYFVLHQSGVLSYSFQPGLPTRDQVQLNQAAISSAPGRKDIHIDATTATFHIKCLSMEDFNRWMTAFRKFIVQDAPMPIPRASYSRSVSRTGYYHRAGALVEEIGQTITGLQQIMATVTEEEAKRKSSFTLGKHKGDKEKGKEHSKEHSAAMLSIFKGKKGNHSHSSHDSNLDEHSSNSHSTTRPVLAPGTPLHKLQTTLDSLKHQHAALAGLIPILNPVDALFSASRSSPLPPTTEAEEDPPSPQITSSRASKRMSIRSSQSGDGSIWYDAPEFEGAEEFVLDTAPDETPSKIYESPQPTPGELEWEGSDTDTESSMDDAMSSPTPQSPGEAQQTIARRTQLPSPPAGDEGSLFAILKKNVGKDLSQVAVPVSFNEPLTLIQRQAEELEYYDLLSRAALSQDPVERICYVAAFAVSTYASSRHRSGRKSLCVLFISSDDSPQTLFGSNPMLAETFEDPRMKFIGEKVCHNPVILAYHAEGDGWELYATSGGKTKFWGKSLEIIPQGAIHLKIGEDHYVWTRPSSFMRNLMMGTKYLEHTGRMTIQNETSGTRCVLDFKEGGYWGPSNVVSGTVYSSSSQVQMELEGKWDESLAQKLDSSHLRILWKMNSFPRNAPEYYGFTSFGITLNEITPDLKGHIPPTDSRLRPDVRALEEGDLDTAEEQKLRVEELQRDRRKRGADRQPRWFKQVGDEWRYIGGYWEQRANGWKDIEPLW</sequence>
<dbReference type="GO" id="GO:0032934">
    <property type="term" value="F:sterol binding"/>
    <property type="evidence" value="ECO:0007669"/>
    <property type="project" value="TreeGrafter"/>
</dbReference>
<evidence type="ECO:0000256" key="2">
    <source>
        <dbReference type="ARBA" id="ARBA00022448"/>
    </source>
</evidence>
<dbReference type="SUPFAM" id="SSF144000">
    <property type="entry name" value="Oxysterol-binding protein-like"/>
    <property type="match status" value="1"/>
</dbReference>
<comment type="caution">
    <text evidence="7">The sequence shown here is derived from an EMBL/GenBank/DDBJ whole genome shotgun (WGS) entry which is preliminary data.</text>
</comment>
<dbReference type="PROSITE" id="PS50003">
    <property type="entry name" value="PH_DOMAIN"/>
    <property type="match status" value="1"/>
</dbReference>
<dbReference type="Proteomes" id="UP000813824">
    <property type="component" value="Unassembled WGS sequence"/>
</dbReference>
<feature type="region of interest" description="Disordered" evidence="5">
    <location>
        <begin position="259"/>
        <end position="302"/>
    </location>
</feature>
<organism evidence="7 8">
    <name type="scientific">Cristinia sonorae</name>
    <dbReference type="NCBI Taxonomy" id="1940300"/>
    <lineage>
        <taxon>Eukaryota</taxon>
        <taxon>Fungi</taxon>
        <taxon>Dikarya</taxon>
        <taxon>Basidiomycota</taxon>
        <taxon>Agaricomycotina</taxon>
        <taxon>Agaricomycetes</taxon>
        <taxon>Agaricomycetidae</taxon>
        <taxon>Agaricales</taxon>
        <taxon>Pleurotineae</taxon>
        <taxon>Stephanosporaceae</taxon>
        <taxon>Cristinia</taxon>
    </lineage>
</organism>
<keyword evidence="4" id="KW-0446">Lipid-binding</keyword>